<accession>A0ABU8BVM1</accession>
<dbReference type="Proteomes" id="UP001431963">
    <property type="component" value="Unassembled WGS sequence"/>
</dbReference>
<comment type="caution">
    <text evidence="1">The sequence shown here is derived from an EMBL/GenBank/DDBJ whole genome shotgun (WGS) entry which is preliminary data.</text>
</comment>
<dbReference type="InterPro" id="IPR011048">
    <property type="entry name" value="Haem_d1_sf"/>
</dbReference>
<dbReference type="EMBL" id="JBALHR010000006">
    <property type="protein sequence ID" value="MEH7828752.1"/>
    <property type="molecule type" value="Genomic_DNA"/>
</dbReference>
<evidence type="ECO:0000313" key="2">
    <source>
        <dbReference type="Proteomes" id="UP001431963"/>
    </source>
</evidence>
<dbReference type="RefSeq" id="WP_335423024.1">
    <property type="nucleotide sequence ID" value="NZ_JBALHR010000006.1"/>
</dbReference>
<dbReference type="Pfam" id="PF02239">
    <property type="entry name" value="Cytochrom_D1"/>
    <property type="match status" value="1"/>
</dbReference>
<organism evidence="1 2">
    <name type="scientific">Gemmobacter denitrificans</name>
    <dbReference type="NCBI Taxonomy" id="3123040"/>
    <lineage>
        <taxon>Bacteria</taxon>
        <taxon>Pseudomonadati</taxon>
        <taxon>Pseudomonadota</taxon>
        <taxon>Alphaproteobacteria</taxon>
        <taxon>Rhodobacterales</taxon>
        <taxon>Paracoccaceae</taxon>
        <taxon>Gemmobacter</taxon>
    </lineage>
</organism>
<dbReference type="InterPro" id="IPR003143">
    <property type="entry name" value="Cyt_cd1_C_sf"/>
</dbReference>
<evidence type="ECO:0000313" key="1">
    <source>
        <dbReference type="EMBL" id="MEH7828752.1"/>
    </source>
</evidence>
<proteinExistence type="predicted"/>
<reference evidence="1" key="1">
    <citation type="submission" date="2024-02" db="EMBL/GenBank/DDBJ databases">
        <title>Genome sequences of strain Gemmobacter sp. JM10B15.</title>
        <authorList>
            <person name="Zhang M."/>
        </authorList>
    </citation>
    <scope>NUCLEOTIDE SEQUENCE</scope>
    <source>
        <strain evidence="1">JM10B15</strain>
    </source>
</reference>
<name>A0ABU8BVM1_9RHOB</name>
<sequence length="74" mass="8003">MARKFYFCSPLLSGGITLSPKPDGTVAHAEFTHDGCRALFSISEMDGAVIVYDTATQTGLHRLPMVKPAGKNNY</sequence>
<gene>
    <name evidence="1" type="ORF">V6590_11370</name>
</gene>
<dbReference type="Gene3D" id="2.140.10.20">
    <property type="entry name" value="C-terminal (heme d1) domain of cytochrome cd1-nitrite reductase"/>
    <property type="match status" value="1"/>
</dbReference>
<protein>
    <submittedName>
        <fullName evidence="1">Cytochrome D1 domain-containing protein</fullName>
    </submittedName>
</protein>
<dbReference type="SUPFAM" id="SSF51004">
    <property type="entry name" value="C-terminal (heme d1) domain of cytochrome cd1-nitrite reductase"/>
    <property type="match status" value="1"/>
</dbReference>
<keyword evidence="2" id="KW-1185">Reference proteome</keyword>